<comment type="caution">
    <text evidence="3">The sequence shown here is derived from an EMBL/GenBank/DDBJ whole genome shotgun (WGS) entry which is preliminary data.</text>
</comment>
<evidence type="ECO:0000259" key="2">
    <source>
        <dbReference type="PROSITE" id="PS51841"/>
    </source>
</evidence>
<dbReference type="NCBIfam" id="TIGR04183">
    <property type="entry name" value="Por_Secre_tail"/>
    <property type="match status" value="1"/>
</dbReference>
<keyword evidence="3" id="KW-0418">Kinase</keyword>
<dbReference type="Gene3D" id="2.60.40.1260">
    <property type="entry name" value="Lamin Tail domain"/>
    <property type="match status" value="1"/>
</dbReference>
<dbReference type="Pfam" id="PF13287">
    <property type="entry name" value="Fn3_assoc"/>
    <property type="match status" value="1"/>
</dbReference>
<dbReference type="AlphaFoldDB" id="A0A8J7UWF8"/>
<dbReference type="InterPro" id="IPR036415">
    <property type="entry name" value="Lamin_tail_dom_sf"/>
</dbReference>
<dbReference type="InterPro" id="IPR014867">
    <property type="entry name" value="Spore_coat_CotH_CotH2/3/7"/>
</dbReference>
<dbReference type="PROSITE" id="PS51841">
    <property type="entry name" value="LTD"/>
    <property type="match status" value="1"/>
</dbReference>
<dbReference type="Pfam" id="PF18962">
    <property type="entry name" value="Por_Secre_tail"/>
    <property type="match status" value="1"/>
</dbReference>
<dbReference type="SUPFAM" id="SSF74853">
    <property type="entry name" value="Lamin A/C globular tail domain"/>
    <property type="match status" value="1"/>
</dbReference>
<dbReference type="Proteomes" id="UP000673975">
    <property type="component" value="Unassembled WGS sequence"/>
</dbReference>
<reference evidence="3" key="1">
    <citation type="submission" date="2021-02" db="EMBL/GenBank/DDBJ databases">
        <title>Natronogracilivirga saccharolytica gen. nov. sp. nov. a new anaerobic, haloalkiliphilic carbohydrate-fermenting bacterium from soda lake and proposing of Cyclonatronumiaceae fam. nov. in the phylum Balneolaeota.</title>
        <authorList>
            <person name="Zhilina T.N."/>
            <person name="Sorokin D.Y."/>
            <person name="Zavarzina D.G."/>
            <person name="Toshchakov S.V."/>
            <person name="Kublanov I.V."/>
        </authorList>
    </citation>
    <scope>NUCLEOTIDE SEQUENCE</scope>
    <source>
        <strain evidence="3">Z-1702</strain>
    </source>
</reference>
<keyword evidence="4" id="KW-1185">Reference proteome</keyword>
<dbReference type="EMBL" id="JAFIDN010000003">
    <property type="protein sequence ID" value="MBP3192189.1"/>
    <property type="molecule type" value="Genomic_DNA"/>
</dbReference>
<proteinExistence type="predicted"/>
<evidence type="ECO:0000313" key="3">
    <source>
        <dbReference type="EMBL" id="MBP3192189.1"/>
    </source>
</evidence>
<feature type="chain" id="PRO_5035290948" evidence="1">
    <location>
        <begin position="32"/>
        <end position="929"/>
    </location>
</feature>
<sequence length="929" mass="107393">MELPGFSVFRQTGAALLLAILLIAAASPSDAQVLINEVQSSNSSTLADEDGDYEDWIELYNTGDEPFDISHFGLSDDFDRPFRWTFPEGTVIGAGEFLLVWASGKDRNDPERELHTNFSIAQAGEEVLLTHFQTGERLDEIDPIEIPSDQSYGRDPDGSDNWVFFRNPTPGESNTDGDHALIPEAVTFSKKGGFYQDSIDIALSAEEGYEIRYTLDGSVPTAASQRYRDPIRITDRSDEPNDLSTIIEISNNYGNAAPPIEKVFKGTVVRAAAFGRGVRSDVVTQTYFVDERGDDRYSVPVISLSSHADSLFGYDRGIYVLGRRWDEDGQRHGLGADANFAGRGHDWERPMHMEMYETDGSQVVSQDIGVRIHGGASRHFPQKSFRLYSRSDYGTSRFRYRFFPEMDLDNFNRLILRHSGQDVTMTMFRDAYIQETVKHMNFPTQAARAVKVFINGEYWGLYNIRERFDIHFLETHYDVDREEVDLMTGNAVLKDGSRDHYDGLVSYFEQHGARDDEHLEHIQTMMDTENFRDYYIAQIYARNTDWPHNNIDYWRYQSDYNPDADIPEQDGRWRWMMFDMDFGFGWQSENFPFVPNDWDGPRLLDRRAHTRNMFDHVFDDNWSTMMFRELMQNRSFREDFYLRFADMLNTTFRPERMEAVLDSMKAIYEPEIKEHIIRWNKNEPEVWDHFYRPVISKQEWVDEVNVMREFVEKRQEYQWDHLLDRTGYRTSDLTVDVSDPALGHVRVNSIDITGSTEGVEADPWPWTGTYPRELTSTLSAKPAEEAVFERWLQVVEDDTIVYSTEENVKLKPGEDIHLLAEFRRLTVVSEEAKEIPDQFRIKQNYPNPFNNQTVIPYQLPENAAVTLDIYSADGRLVRSIREGTQQPGEHSVRVDASGMASGVYIARLNMEPQSGGNPVRESIKMVIVR</sequence>
<feature type="signal peptide" evidence="1">
    <location>
        <begin position="1"/>
        <end position="31"/>
    </location>
</feature>
<dbReference type="GO" id="GO:0016301">
    <property type="term" value="F:kinase activity"/>
    <property type="evidence" value="ECO:0007669"/>
    <property type="project" value="UniProtKB-KW"/>
</dbReference>
<name>A0A8J7UWF8_9BACT</name>
<dbReference type="Pfam" id="PF00932">
    <property type="entry name" value="LTD"/>
    <property type="match status" value="1"/>
</dbReference>
<organism evidence="3 4">
    <name type="scientific">Natronogracilivirga saccharolytica</name>
    <dbReference type="NCBI Taxonomy" id="2812953"/>
    <lineage>
        <taxon>Bacteria</taxon>
        <taxon>Pseudomonadati</taxon>
        <taxon>Balneolota</taxon>
        <taxon>Balneolia</taxon>
        <taxon>Balneolales</taxon>
        <taxon>Cyclonatronaceae</taxon>
        <taxon>Natronogracilivirga</taxon>
    </lineage>
</organism>
<dbReference type="Pfam" id="PF08757">
    <property type="entry name" value="CotH"/>
    <property type="match status" value="1"/>
</dbReference>
<accession>A0A8J7UWF8</accession>
<keyword evidence="1" id="KW-0732">Signal</keyword>
<dbReference type="InterPro" id="IPR026876">
    <property type="entry name" value="Fn3_assoc_repeat"/>
</dbReference>
<dbReference type="Gene3D" id="2.60.40.4070">
    <property type="match status" value="1"/>
</dbReference>
<dbReference type="RefSeq" id="WP_210511080.1">
    <property type="nucleotide sequence ID" value="NZ_JAFIDN010000003.1"/>
</dbReference>
<dbReference type="InterPro" id="IPR001322">
    <property type="entry name" value="Lamin_tail_dom"/>
</dbReference>
<protein>
    <submittedName>
        <fullName evidence="3">CotH kinase family protein</fullName>
    </submittedName>
</protein>
<gene>
    <name evidence="3" type="ORF">NATSA_05885</name>
</gene>
<keyword evidence="3" id="KW-0808">Transferase</keyword>
<evidence type="ECO:0000313" key="4">
    <source>
        <dbReference type="Proteomes" id="UP000673975"/>
    </source>
</evidence>
<evidence type="ECO:0000256" key="1">
    <source>
        <dbReference type="SAM" id="SignalP"/>
    </source>
</evidence>
<dbReference type="InterPro" id="IPR026444">
    <property type="entry name" value="Secre_tail"/>
</dbReference>
<feature type="domain" description="LTD" evidence="2">
    <location>
        <begin position="27"/>
        <end position="145"/>
    </location>
</feature>